<proteinExistence type="inferred from homology"/>
<sequence length="258" mass="28859">MIEDNKSSWGEQLLISFIFFILLMFISAFMTDASLIAQGSIQLIYSLIVLIESWRLLGTNRIFKKHLMANKQMITTELIMGIILGMFVVLEALPFHFYHSSKVLIGAGILALASAITEEYIFRGLFTAAIIQLINYYNNIKFKMTVTALITSFLNASLIALPYILGMINMSPTNFYVTFGLDFLLALLYFCVRIATNALIWVIGLHFIIVFALDTVVNTFTGGIIVAATVMLAILSIIPALVYLNLVDHRLLSLKPAR</sequence>
<protein>
    <submittedName>
        <fullName evidence="4">CAAX amino terminal protease family protein</fullName>
    </submittedName>
</protein>
<reference evidence="4 5" key="1">
    <citation type="journal article" date="2015" name="Genome Announc.">
        <title>Expanding the biotechnology potential of lactobacilli through comparative genomics of 213 strains and associated genera.</title>
        <authorList>
            <person name="Sun Z."/>
            <person name="Harris H.M."/>
            <person name="McCann A."/>
            <person name="Guo C."/>
            <person name="Argimon S."/>
            <person name="Zhang W."/>
            <person name="Yang X."/>
            <person name="Jeffery I.B."/>
            <person name="Cooney J.C."/>
            <person name="Kagawa T.F."/>
            <person name="Liu W."/>
            <person name="Song Y."/>
            <person name="Salvetti E."/>
            <person name="Wrobel A."/>
            <person name="Rasinkangas P."/>
            <person name="Parkhill J."/>
            <person name="Rea M.C."/>
            <person name="O'Sullivan O."/>
            <person name="Ritari J."/>
            <person name="Douillard F.P."/>
            <person name="Paul Ross R."/>
            <person name="Yang R."/>
            <person name="Briner A.E."/>
            <person name="Felis G.E."/>
            <person name="de Vos W.M."/>
            <person name="Barrangou R."/>
            <person name="Klaenhammer T.R."/>
            <person name="Caufield P.W."/>
            <person name="Cui Y."/>
            <person name="Zhang H."/>
            <person name="O'Toole P.W."/>
        </authorList>
    </citation>
    <scope>NUCLEOTIDE SEQUENCE [LARGE SCALE GENOMIC DNA]</scope>
    <source>
        <strain evidence="4 5">DSM 19906</strain>
    </source>
</reference>
<comment type="caution">
    <text evidence="4">The sequence shown here is derived from an EMBL/GenBank/DDBJ whole genome shotgun (WGS) entry which is preliminary data.</text>
</comment>
<evidence type="ECO:0000313" key="5">
    <source>
        <dbReference type="Proteomes" id="UP000051439"/>
    </source>
</evidence>
<dbReference type="PATRIC" id="fig|1423766.4.peg.1955"/>
<keyword evidence="2" id="KW-0472">Membrane</keyword>
<dbReference type="GO" id="GO:0080120">
    <property type="term" value="P:CAAX-box protein maturation"/>
    <property type="evidence" value="ECO:0007669"/>
    <property type="project" value="UniProtKB-ARBA"/>
</dbReference>
<dbReference type="GO" id="GO:0006508">
    <property type="term" value="P:proteolysis"/>
    <property type="evidence" value="ECO:0007669"/>
    <property type="project" value="UniProtKB-KW"/>
</dbReference>
<evidence type="ECO:0000313" key="4">
    <source>
        <dbReference type="EMBL" id="KRL20098.1"/>
    </source>
</evidence>
<dbReference type="RefSeq" id="WP_056949666.1">
    <property type="nucleotide sequence ID" value="NZ_AZEB01000038.1"/>
</dbReference>
<feature type="transmembrane region" description="Helical" evidence="2">
    <location>
        <begin position="12"/>
        <end position="30"/>
    </location>
</feature>
<feature type="domain" description="CAAX prenyl protease 2/Lysostaphin resistance protein A-like" evidence="3">
    <location>
        <begin position="104"/>
        <end position="210"/>
    </location>
</feature>
<keyword evidence="5" id="KW-1185">Reference proteome</keyword>
<feature type="transmembrane region" description="Helical" evidence="2">
    <location>
        <begin position="36"/>
        <end position="57"/>
    </location>
</feature>
<feature type="transmembrane region" description="Helical" evidence="2">
    <location>
        <begin position="78"/>
        <end position="98"/>
    </location>
</feature>
<evidence type="ECO:0000256" key="1">
    <source>
        <dbReference type="ARBA" id="ARBA00009067"/>
    </source>
</evidence>
<comment type="similarity">
    <text evidence="1">Belongs to the UPF0177 family.</text>
</comment>
<evidence type="ECO:0000259" key="3">
    <source>
        <dbReference type="Pfam" id="PF02517"/>
    </source>
</evidence>
<feature type="transmembrane region" description="Helical" evidence="2">
    <location>
        <begin position="223"/>
        <end position="246"/>
    </location>
</feature>
<dbReference type="GO" id="GO:0004175">
    <property type="term" value="F:endopeptidase activity"/>
    <property type="evidence" value="ECO:0007669"/>
    <property type="project" value="UniProtKB-ARBA"/>
</dbReference>
<accession>A0A0R1NR62</accession>
<organism evidence="4 5">
    <name type="scientific">Lentilactobacillus kisonensis DSM 19906 = JCM 15041</name>
    <dbReference type="NCBI Taxonomy" id="1423766"/>
    <lineage>
        <taxon>Bacteria</taxon>
        <taxon>Bacillati</taxon>
        <taxon>Bacillota</taxon>
        <taxon>Bacilli</taxon>
        <taxon>Lactobacillales</taxon>
        <taxon>Lactobacillaceae</taxon>
        <taxon>Lentilactobacillus</taxon>
    </lineage>
</organism>
<dbReference type="Proteomes" id="UP000051439">
    <property type="component" value="Unassembled WGS sequence"/>
</dbReference>
<keyword evidence="4" id="KW-0645">Protease</keyword>
<feature type="transmembrane region" description="Helical" evidence="2">
    <location>
        <begin position="146"/>
        <end position="168"/>
    </location>
</feature>
<gene>
    <name evidence="4" type="ORF">FC98_GL001890</name>
</gene>
<keyword evidence="4" id="KW-0378">Hydrolase</keyword>
<dbReference type="Pfam" id="PF02517">
    <property type="entry name" value="Rce1-like"/>
    <property type="match status" value="1"/>
</dbReference>
<dbReference type="AlphaFoldDB" id="A0A0R1NR62"/>
<feature type="transmembrane region" description="Helical" evidence="2">
    <location>
        <begin position="174"/>
        <end position="192"/>
    </location>
</feature>
<dbReference type="EMBL" id="AZEB01000038">
    <property type="protein sequence ID" value="KRL20098.1"/>
    <property type="molecule type" value="Genomic_DNA"/>
</dbReference>
<evidence type="ECO:0000256" key="2">
    <source>
        <dbReference type="SAM" id="Phobius"/>
    </source>
</evidence>
<keyword evidence="2" id="KW-0812">Transmembrane</keyword>
<feature type="transmembrane region" description="Helical" evidence="2">
    <location>
        <begin position="104"/>
        <end position="134"/>
    </location>
</feature>
<name>A0A0R1NR62_9LACO</name>
<feature type="transmembrane region" description="Helical" evidence="2">
    <location>
        <begin position="199"/>
        <end position="217"/>
    </location>
</feature>
<keyword evidence="2" id="KW-1133">Transmembrane helix</keyword>
<dbReference type="InterPro" id="IPR003675">
    <property type="entry name" value="Rce1/LyrA-like_dom"/>
</dbReference>